<feature type="compositionally biased region" description="Polar residues" evidence="1">
    <location>
        <begin position="1"/>
        <end position="12"/>
    </location>
</feature>
<protein>
    <submittedName>
        <fullName evidence="2">Uncharacterized protein</fullName>
    </submittedName>
</protein>
<evidence type="ECO:0000256" key="1">
    <source>
        <dbReference type="SAM" id="MobiDB-lite"/>
    </source>
</evidence>
<evidence type="ECO:0000313" key="3">
    <source>
        <dbReference type="Proteomes" id="UP000186922"/>
    </source>
</evidence>
<accession>A0A1D1W201</accession>
<dbReference type="AlphaFoldDB" id="A0A1D1W201"/>
<name>A0A1D1W201_RAMVA</name>
<evidence type="ECO:0000313" key="2">
    <source>
        <dbReference type="EMBL" id="GAV06138.1"/>
    </source>
</evidence>
<reference evidence="2 3" key="1">
    <citation type="journal article" date="2016" name="Nat. Commun.">
        <title>Extremotolerant tardigrade genome and improved radiotolerance of human cultured cells by tardigrade-unique protein.</title>
        <authorList>
            <person name="Hashimoto T."/>
            <person name="Horikawa D.D."/>
            <person name="Saito Y."/>
            <person name="Kuwahara H."/>
            <person name="Kozuka-Hata H."/>
            <person name="Shin-I T."/>
            <person name="Minakuchi Y."/>
            <person name="Ohishi K."/>
            <person name="Motoyama A."/>
            <person name="Aizu T."/>
            <person name="Enomoto A."/>
            <person name="Kondo K."/>
            <person name="Tanaka S."/>
            <person name="Hara Y."/>
            <person name="Koshikawa S."/>
            <person name="Sagara H."/>
            <person name="Miura T."/>
            <person name="Yokobori S."/>
            <person name="Miyagawa K."/>
            <person name="Suzuki Y."/>
            <person name="Kubo T."/>
            <person name="Oyama M."/>
            <person name="Kohara Y."/>
            <person name="Fujiyama A."/>
            <person name="Arakawa K."/>
            <person name="Katayama T."/>
            <person name="Toyoda A."/>
            <person name="Kunieda T."/>
        </authorList>
    </citation>
    <scope>NUCLEOTIDE SEQUENCE [LARGE SCALE GENOMIC DNA]</scope>
    <source>
        <strain evidence="2 3">YOKOZUNA-1</strain>
    </source>
</reference>
<gene>
    <name evidence="2" type="primary">RvY_16169-1</name>
    <name evidence="2" type="synonym">RvY_16169.1</name>
    <name evidence="2" type="ORF">RvY_16169</name>
</gene>
<keyword evidence="3" id="KW-1185">Reference proteome</keyword>
<dbReference type="EMBL" id="BDGG01000013">
    <property type="protein sequence ID" value="GAV06138.1"/>
    <property type="molecule type" value="Genomic_DNA"/>
</dbReference>
<proteinExistence type="predicted"/>
<comment type="caution">
    <text evidence="2">The sequence shown here is derived from an EMBL/GenBank/DDBJ whole genome shotgun (WGS) entry which is preliminary data.</text>
</comment>
<organism evidence="2 3">
    <name type="scientific">Ramazzottius varieornatus</name>
    <name type="common">Water bear</name>
    <name type="synonym">Tardigrade</name>
    <dbReference type="NCBI Taxonomy" id="947166"/>
    <lineage>
        <taxon>Eukaryota</taxon>
        <taxon>Metazoa</taxon>
        <taxon>Ecdysozoa</taxon>
        <taxon>Tardigrada</taxon>
        <taxon>Eutardigrada</taxon>
        <taxon>Parachela</taxon>
        <taxon>Hypsibioidea</taxon>
        <taxon>Ramazzottiidae</taxon>
        <taxon>Ramazzottius</taxon>
    </lineage>
</organism>
<feature type="region of interest" description="Disordered" evidence="1">
    <location>
        <begin position="1"/>
        <end position="26"/>
    </location>
</feature>
<sequence length="75" mass="8314">MPFESSRSSRIGQTAMAFSSPEVSHSSSSLLNRSKLRLLGYLFSGKGRSSDVDRTGMVVAKRDIFDAAIDEFLRR</sequence>
<dbReference type="Proteomes" id="UP000186922">
    <property type="component" value="Unassembled WGS sequence"/>
</dbReference>